<evidence type="ECO:0000313" key="1">
    <source>
        <dbReference type="EMBL" id="MFD1875542.1"/>
    </source>
</evidence>
<gene>
    <name evidence="1" type="ORF">ACFSDX_24125</name>
</gene>
<organism evidence="1 2">
    <name type="scientific">Hymenobacter bucti</name>
    <dbReference type="NCBI Taxonomy" id="1844114"/>
    <lineage>
        <taxon>Bacteria</taxon>
        <taxon>Pseudomonadati</taxon>
        <taxon>Bacteroidota</taxon>
        <taxon>Cytophagia</taxon>
        <taxon>Cytophagales</taxon>
        <taxon>Hymenobacteraceae</taxon>
        <taxon>Hymenobacter</taxon>
    </lineage>
</organism>
<accession>A0ABW4R1S3</accession>
<sequence>MSAVVVSVTLSGCQKEDVCDGSCIEVYGRVGSAANSTVPLPGASIQLSWVESGNSFFPKPPIVLKEVASDAEGRYSIKFTPTAAMQNGGRYRLLYSKIGYGDESLGTSSTRAYETSLQLVAGSRNEKNLHLPLRGEQLRLLITGFPGASAANGTYLTVYSGQGGPGNVVTGSDLRFYDTATGKDAASRSDLTDVTCRPAANEYAQVQLYKKKAGVTILLQDSIYCPLNVPVTYTHAF</sequence>
<dbReference type="Proteomes" id="UP001597197">
    <property type="component" value="Unassembled WGS sequence"/>
</dbReference>
<proteinExistence type="predicted"/>
<reference evidence="2" key="1">
    <citation type="journal article" date="2019" name="Int. J. Syst. Evol. Microbiol.">
        <title>The Global Catalogue of Microorganisms (GCM) 10K type strain sequencing project: providing services to taxonomists for standard genome sequencing and annotation.</title>
        <authorList>
            <consortium name="The Broad Institute Genomics Platform"/>
            <consortium name="The Broad Institute Genome Sequencing Center for Infectious Disease"/>
            <person name="Wu L."/>
            <person name="Ma J."/>
        </authorList>
    </citation>
    <scope>NUCLEOTIDE SEQUENCE [LARGE SCALE GENOMIC DNA]</scope>
    <source>
        <strain evidence="2">CGMCC 1.15795</strain>
    </source>
</reference>
<dbReference type="EMBL" id="JBHUFD010000019">
    <property type="protein sequence ID" value="MFD1875542.1"/>
    <property type="molecule type" value="Genomic_DNA"/>
</dbReference>
<name>A0ABW4R1S3_9BACT</name>
<comment type="caution">
    <text evidence="1">The sequence shown here is derived from an EMBL/GenBank/DDBJ whole genome shotgun (WGS) entry which is preliminary data.</text>
</comment>
<evidence type="ECO:0000313" key="2">
    <source>
        <dbReference type="Proteomes" id="UP001597197"/>
    </source>
</evidence>
<protein>
    <submittedName>
        <fullName evidence="1">Carboxypeptidase-like regulatory domain-containing protein</fullName>
    </submittedName>
</protein>
<keyword evidence="2" id="KW-1185">Reference proteome</keyword>
<dbReference type="RefSeq" id="WP_382318359.1">
    <property type="nucleotide sequence ID" value="NZ_JBHUFD010000019.1"/>
</dbReference>